<dbReference type="OrthoDB" id="504170at2759"/>
<name>A0A267FKF5_9PLAT</name>
<dbReference type="AlphaFoldDB" id="A0A267FKF5"/>
<dbReference type="Pfam" id="PF07679">
    <property type="entry name" value="I-set"/>
    <property type="match status" value="1"/>
</dbReference>
<feature type="non-terminal residue" evidence="2">
    <location>
        <position position="1"/>
    </location>
</feature>
<dbReference type="EMBL" id="NIVC01000999">
    <property type="protein sequence ID" value="PAA73684.1"/>
    <property type="molecule type" value="Genomic_DNA"/>
</dbReference>
<dbReference type="InterPro" id="IPR013783">
    <property type="entry name" value="Ig-like_fold"/>
</dbReference>
<keyword evidence="3" id="KW-1185">Reference proteome</keyword>
<gene>
    <name evidence="2" type="ORF">BOX15_Mlig034205g1</name>
</gene>
<evidence type="ECO:0000313" key="3">
    <source>
        <dbReference type="Proteomes" id="UP000215902"/>
    </source>
</evidence>
<dbReference type="InterPro" id="IPR013098">
    <property type="entry name" value="Ig_I-set"/>
</dbReference>
<evidence type="ECO:0000313" key="2">
    <source>
        <dbReference type="EMBL" id="PAA73684.1"/>
    </source>
</evidence>
<dbReference type="SUPFAM" id="SSF48726">
    <property type="entry name" value="Immunoglobulin"/>
    <property type="match status" value="1"/>
</dbReference>
<accession>A0A267FKF5</accession>
<protein>
    <recommendedName>
        <fullName evidence="1">Immunoglobulin I-set domain-containing protein</fullName>
    </recommendedName>
</protein>
<comment type="caution">
    <text evidence="2">The sequence shown here is derived from an EMBL/GenBank/DDBJ whole genome shotgun (WGS) entry which is preliminary data.</text>
</comment>
<dbReference type="InterPro" id="IPR036179">
    <property type="entry name" value="Ig-like_dom_sf"/>
</dbReference>
<dbReference type="Proteomes" id="UP000215902">
    <property type="component" value="Unassembled WGS sequence"/>
</dbReference>
<dbReference type="CDD" id="cd00096">
    <property type="entry name" value="Ig"/>
    <property type="match status" value="1"/>
</dbReference>
<evidence type="ECO:0000259" key="1">
    <source>
        <dbReference type="Pfam" id="PF07679"/>
    </source>
</evidence>
<organism evidence="2 3">
    <name type="scientific">Macrostomum lignano</name>
    <dbReference type="NCBI Taxonomy" id="282301"/>
    <lineage>
        <taxon>Eukaryota</taxon>
        <taxon>Metazoa</taxon>
        <taxon>Spiralia</taxon>
        <taxon>Lophotrochozoa</taxon>
        <taxon>Platyhelminthes</taxon>
        <taxon>Rhabditophora</taxon>
        <taxon>Macrostomorpha</taxon>
        <taxon>Macrostomida</taxon>
        <taxon>Macrostomidae</taxon>
        <taxon>Macrostomum</taxon>
    </lineage>
</organism>
<dbReference type="Gene3D" id="2.60.40.10">
    <property type="entry name" value="Immunoglobulins"/>
    <property type="match status" value="1"/>
</dbReference>
<proteinExistence type="predicted"/>
<sequence length="77" mass="8283">WSKDGTPLTDSDRFQMVANGGQFTLSIPVALSTDSGCYQLVAELNGAKETAAFALQILPGEDVNQKDLQSILDQHSE</sequence>
<reference evidence="2 3" key="1">
    <citation type="submission" date="2017-06" db="EMBL/GenBank/DDBJ databases">
        <title>A platform for efficient transgenesis in Macrostomum lignano, a flatworm model organism for stem cell research.</title>
        <authorList>
            <person name="Berezikov E."/>
        </authorList>
    </citation>
    <scope>NUCLEOTIDE SEQUENCE [LARGE SCALE GENOMIC DNA]</scope>
    <source>
        <strain evidence="2">DV1</strain>
        <tissue evidence="2">Whole organism</tissue>
    </source>
</reference>
<feature type="domain" description="Immunoglobulin I-set" evidence="1">
    <location>
        <begin position="1"/>
        <end position="57"/>
    </location>
</feature>